<reference evidence="2 3" key="1">
    <citation type="journal article" date="2013" name="Int. J. Syst. Evol. Microbiol.">
        <title>Roseomonas aerophila sp. nov., isolated from air.</title>
        <authorList>
            <person name="Kim S.J."/>
            <person name="Weon H.Y."/>
            <person name="Ahn J.H."/>
            <person name="Hong S.B."/>
            <person name="Seok S.J."/>
            <person name="Whang K.S."/>
            <person name="Kwon S.W."/>
        </authorList>
    </citation>
    <scope>NUCLEOTIDE SEQUENCE [LARGE SCALE GENOMIC DNA]</scope>
    <source>
        <strain evidence="2 3">NBRC 108923</strain>
    </source>
</reference>
<dbReference type="InterPro" id="IPR050902">
    <property type="entry name" value="ABC_Transporter_SBP"/>
</dbReference>
<dbReference type="SUPFAM" id="SSF53807">
    <property type="entry name" value="Helical backbone' metal receptor"/>
    <property type="match status" value="1"/>
</dbReference>
<dbReference type="RefSeq" id="WP_187784546.1">
    <property type="nucleotide sequence ID" value="NZ_JACTVA010000016.1"/>
</dbReference>
<organism evidence="2 3">
    <name type="scientific">Teichococcus aerophilus</name>
    <dbReference type="NCBI Taxonomy" id="1224513"/>
    <lineage>
        <taxon>Bacteria</taxon>
        <taxon>Pseudomonadati</taxon>
        <taxon>Pseudomonadota</taxon>
        <taxon>Alphaproteobacteria</taxon>
        <taxon>Acetobacterales</taxon>
        <taxon>Roseomonadaceae</taxon>
        <taxon>Roseomonas</taxon>
    </lineage>
</organism>
<dbReference type="Pfam" id="PF01497">
    <property type="entry name" value="Peripla_BP_2"/>
    <property type="match status" value="1"/>
</dbReference>
<protein>
    <submittedName>
        <fullName evidence="2">ABC transporter substrate-binding protein</fullName>
    </submittedName>
</protein>
<sequence length="381" mass="39958">MPHTPPGFSLDAPRRRAVLGAAVSLLAAPRLARAQGAVTATDLLGRTISLPRPARRIVCLPGRQLAVLNLLHPEPAGLLAGWSNDMRIGAVAEYAAYRSRFPALERVPVLGAAVPDPGTVEKILSLGADLVLVSRAVVQSSGGIDGAILRSLNDAGLPFAVVDFFASPLRDTVPSLTAIGQLIGRAEQAQALVGFYTEVLDRVRARTDGLQTRPSVMMHAHAGGTPCCNSPGQGTFNAFINMAGGHNIGADMLTGALGPLSLEYVLTQDPQVYIATGGSYNGRGGVMLGAGIGAAEARDSLREVIAGAKLDSLTAMRDGRAHGLWHGCNDTPAHIVAIEAMLRWIHPDRAQGLDPARSLEALNTRFAAVPMEGTYWVDLKG</sequence>
<dbReference type="PROSITE" id="PS50983">
    <property type="entry name" value="FE_B12_PBP"/>
    <property type="match status" value="1"/>
</dbReference>
<name>A0ABR7RLV3_9PROT</name>
<accession>A0ABR7RLV3</accession>
<dbReference type="PANTHER" id="PTHR30535">
    <property type="entry name" value="VITAMIN B12-BINDING PROTEIN"/>
    <property type="match status" value="1"/>
</dbReference>
<keyword evidence="3" id="KW-1185">Reference proteome</keyword>
<evidence type="ECO:0000313" key="3">
    <source>
        <dbReference type="Proteomes" id="UP000626026"/>
    </source>
</evidence>
<dbReference type="Proteomes" id="UP000626026">
    <property type="component" value="Unassembled WGS sequence"/>
</dbReference>
<dbReference type="InterPro" id="IPR002491">
    <property type="entry name" value="ABC_transptr_periplasmic_BD"/>
</dbReference>
<dbReference type="PANTHER" id="PTHR30535:SF34">
    <property type="entry name" value="MOLYBDATE-BINDING PROTEIN MOLA"/>
    <property type="match status" value="1"/>
</dbReference>
<dbReference type="EMBL" id="JACTVA010000016">
    <property type="protein sequence ID" value="MBC9207383.1"/>
    <property type="molecule type" value="Genomic_DNA"/>
</dbReference>
<comment type="caution">
    <text evidence="2">The sequence shown here is derived from an EMBL/GenBank/DDBJ whole genome shotgun (WGS) entry which is preliminary data.</text>
</comment>
<feature type="domain" description="Fe/B12 periplasmic-binding" evidence="1">
    <location>
        <begin position="56"/>
        <end position="353"/>
    </location>
</feature>
<dbReference type="Gene3D" id="3.40.50.1980">
    <property type="entry name" value="Nitrogenase molybdenum iron protein domain"/>
    <property type="match status" value="2"/>
</dbReference>
<gene>
    <name evidence="2" type="ORF">IBL26_11090</name>
</gene>
<evidence type="ECO:0000313" key="2">
    <source>
        <dbReference type="EMBL" id="MBC9207383.1"/>
    </source>
</evidence>
<evidence type="ECO:0000259" key="1">
    <source>
        <dbReference type="PROSITE" id="PS50983"/>
    </source>
</evidence>
<proteinExistence type="predicted"/>